<feature type="transmembrane region" description="Helical" evidence="1">
    <location>
        <begin position="6"/>
        <end position="26"/>
    </location>
</feature>
<keyword evidence="1" id="KW-0812">Transmembrane</keyword>
<protein>
    <submittedName>
        <fullName evidence="3">Uncharacterized protein</fullName>
    </submittedName>
</protein>
<dbReference type="AlphaFoldDB" id="A0A914RN76"/>
<dbReference type="Proteomes" id="UP000887564">
    <property type="component" value="Unplaced"/>
</dbReference>
<evidence type="ECO:0000313" key="3">
    <source>
        <dbReference type="WBParaSite" id="PEQ_0000784201-mRNA-1"/>
    </source>
</evidence>
<dbReference type="WBParaSite" id="PEQ_0000784201-mRNA-1">
    <property type="protein sequence ID" value="PEQ_0000784201-mRNA-1"/>
    <property type="gene ID" value="PEQ_0000784201"/>
</dbReference>
<sequence>MIYPVAILMVIVVGIISKVCSLMRWIGSRAPISTGTDVMPEGDYGIVATDVAQLPNAKAVLVSDVINCQVGPAELRFRLVAIPLHTFKE</sequence>
<evidence type="ECO:0000256" key="1">
    <source>
        <dbReference type="SAM" id="Phobius"/>
    </source>
</evidence>
<reference evidence="3" key="1">
    <citation type="submission" date="2022-11" db="UniProtKB">
        <authorList>
            <consortium name="WormBaseParasite"/>
        </authorList>
    </citation>
    <scope>IDENTIFICATION</scope>
</reference>
<proteinExistence type="predicted"/>
<keyword evidence="2" id="KW-1185">Reference proteome</keyword>
<keyword evidence="1" id="KW-0472">Membrane</keyword>
<name>A0A914RN76_PAREQ</name>
<keyword evidence="1" id="KW-1133">Transmembrane helix</keyword>
<evidence type="ECO:0000313" key="2">
    <source>
        <dbReference type="Proteomes" id="UP000887564"/>
    </source>
</evidence>
<accession>A0A914RN76</accession>
<organism evidence="2 3">
    <name type="scientific">Parascaris equorum</name>
    <name type="common">Equine roundworm</name>
    <dbReference type="NCBI Taxonomy" id="6256"/>
    <lineage>
        <taxon>Eukaryota</taxon>
        <taxon>Metazoa</taxon>
        <taxon>Ecdysozoa</taxon>
        <taxon>Nematoda</taxon>
        <taxon>Chromadorea</taxon>
        <taxon>Rhabditida</taxon>
        <taxon>Spirurina</taxon>
        <taxon>Ascaridomorpha</taxon>
        <taxon>Ascaridoidea</taxon>
        <taxon>Ascarididae</taxon>
        <taxon>Parascaris</taxon>
    </lineage>
</organism>